<keyword evidence="2" id="KW-1185">Reference proteome</keyword>
<dbReference type="InterPro" id="IPR010856">
    <property type="entry name" value="Gig2-like"/>
</dbReference>
<organism evidence="1 2">
    <name type="scientific">Sporothrix eucalyptigena</name>
    <dbReference type="NCBI Taxonomy" id="1812306"/>
    <lineage>
        <taxon>Eukaryota</taxon>
        <taxon>Fungi</taxon>
        <taxon>Dikarya</taxon>
        <taxon>Ascomycota</taxon>
        <taxon>Pezizomycotina</taxon>
        <taxon>Sordariomycetes</taxon>
        <taxon>Sordariomycetidae</taxon>
        <taxon>Ophiostomatales</taxon>
        <taxon>Ophiostomataceae</taxon>
        <taxon>Sporothrix</taxon>
    </lineage>
</organism>
<dbReference type="PANTHER" id="PTHR30613:SF1">
    <property type="entry name" value="DUF1479 DOMAIN PROTEIN (AFU_ORTHOLOGUE AFUA_5G09280)"/>
    <property type="match status" value="1"/>
</dbReference>
<dbReference type="PANTHER" id="PTHR30613">
    <property type="entry name" value="UNCHARACTERIZED PROTEIN YBIU-RELATED"/>
    <property type="match status" value="1"/>
</dbReference>
<dbReference type="InterPro" id="IPR027443">
    <property type="entry name" value="IPNS-like_sf"/>
</dbReference>
<proteinExistence type="predicted"/>
<accession>A0ABP0CHK6</accession>
<evidence type="ECO:0000313" key="1">
    <source>
        <dbReference type="EMBL" id="CAK7231568.1"/>
    </source>
</evidence>
<dbReference type="SUPFAM" id="SSF51197">
    <property type="entry name" value="Clavaminate synthase-like"/>
    <property type="match status" value="1"/>
</dbReference>
<protein>
    <recommendedName>
        <fullName evidence="3">DUF1479 domain protein</fullName>
    </recommendedName>
</protein>
<dbReference type="Proteomes" id="UP001642482">
    <property type="component" value="Unassembled WGS sequence"/>
</dbReference>
<dbReference type="Pfam" id="PF07350">
    <property type="entry name" value="Gig2-like"/>
    <property type="match status" value="1"/>
</dbReference>
<reference evidence="1 2" key="1">
    <citation type="submission" date="2024-01" db="EMBL/GenBank/DDBJ databases">
        <authorList>
            <person name="Allen C."/>
            <person name="Tagirdzhanova G."/>
        </authorList>
    </citation>
    <scope>NUCLEOTIDE SEQUENCE [LARGE SCALE GENOMIC DNA]</scope>
</reference>
<comment type="caution">
    <text evidence="1">The sequence shown here is derived from an EMBL/GenBank/DDBJ whole genome shotgun (WGS) entry which is preliminary data.</text>
</comment>
<dbReference type="EMBL" id="CAWUHD010000103">
    <property type="protein sequence ID" value="CAK7231568.1"/>
    <property type="molecule type" value="Genomic_DNA"/>
</dbReference>
<sequence length="458" mass="51415">MGSVGDLMTQEQLPCPLLEQRFSILKQSIIAPDKKDKVIESYERLVAALAVEADRIAELGPAAVPEIDFADLEANGCVLPEGLEATVRQTGCLIIRNVVDEATATGWENTLRAYTKSHPNIGGFPVHDPQNFSLFWTKPQVEMRSHANVLKATNAISKLWHVSEDTIPFDLSAQVAYADRFRIRHPSKVENYTLKAHQDSGAIERWEDPLYRACYQAIFDGAWEDYDAFNADFRSEAKTCLYSDKSCTAFRSFQGWISLSHTNTGEGTLRLLPELKMSTAYNLLRPYFILGEKFDDTTPVFPGATPGHIQFKPTPELHPHLYLDKMTVGIPPVKPGDYVFWHCDLVHEVDRLHPGERDSSVSYNPCVPLCLYNLDSLVALRQSFLEALPPRDFIKYEHGEHECKHADHGAHKENILTDEGLRAMGFLPFDVDEEGLSVGQKAIRKLANEKLGFTSVVA</sequence>
<dbReference type="Gene3D" id="2.60.120.330">
    <property type="entry name" value="B-lactam Antibiotic, Isopenicillin N Synthase, Chain"/>
    <property type="match status" value="1"/>
</dbReference>
<gene>
    <name evidence="1" type="ORF">SEUCBS140593_007969</name>
</gene>
<evidence type="ECO:0008006" key="3">
    <source>
        <dbReference type="Google" id="ProtNLM"/>
    </source>
</evidence>
<evidence type="ECO:0000313" key="2">
    <source>
        <dbReference type="Proteomes" id="UP001642482"/>
    </source>
</evidence>
<name>A0ABP0CHK6_9PEZI</name>